<dbReference type="SUPFAM" id="SSF64167">
    <property type="entry name" value="SurE-like"/>
    <property type="match status" value="1"/>
</dbReference>
<dbReference type="GO" id="GO:0046872">
    <property type="term" value="F:metal ion binding"/>
    <property type="evidence" value="ECO:0007669"/>
    <property type="project" value="UniProtKB-UniRule"/>
</dbReference>
<evidence type="ECO:0000313" key="11">
    <source>
        <dbReference type="EMBL" id="PPQ34115.1"/>
    </source>
</evidence>
<evidence type="ECO:0000259" key="10">
    <source>
        <dbReference type="Pfam" id="PF01975"/>
    </source>
</evidence>
<comment type="catalytic activity">
    <reaction evidence="1 9">
        <text>a ribonucleoside 5'-phosphate + H2O = a ribonucleoside + phosphate</text>
        <dbReference type="Rhea" id="RHEA:12484"/>
        <dbReference type="ChEBI" id="CHEBI:15377"/>
        <dbReference type="ChEBI" id="CHEBI:18254"/>
        <dbReference type="ChEBI" id="CHEBI:43474"/>
        <dbReference type="ChEBI" id="CHEBI:58043"/>
        <dbReference type="EC" id="3.1.3.5"/>
    </reaction>
</comment>
<dbReference type="GO" id="GO:0000166">
    <property type="term" value="F:nucleotide binding"/>
    <property type="evidence" value="ECO:0007669"/>
    <property type="project" value="UniProtKB-KW"/>
</dbReference>
<feature type="binding site" evidence="9">
    <location>
        <position position="40"/>
    </location>
    <ligand>
        <name>a divalent metal cation</name>
        <dbReference type="ChEBI" id="CHEBI:60240"/>
    </ligand>
</feature>
<gene>
    <name evidence="9" type="primary">surE</name>
    <name evidence="11" type="ORF">CCR94_00060</name>
</gene>
<feature type="domain" description="Survival protein SurE-like phosphatase/nucleotidase" evidence="10">
    <location>
        <begin position="3"/>
        <end position="185"/>
    </location>
</feature>
<dbReference type="PANTHER" id="PTHR30457">
    <property type="entry name" value="5'-NUCLEOTIDASE SURE"/>
    <property type="match status" value="1"/>
</dbReference>
<feature type="binding site" evidence="9">
    <location>
        <position position="9"/>
    </location>
    <ligand>
        <name>a divalent metal cation</name>
        <dbReference type="ChEBI" id="CHEBI:60240"/>
    </ligand>
</feature>
<feature type="binding site" evidence="9">
    <location>
        <position position="8"/>
    </location>
    <ligand>
        <name>a divalent metal cation</name>
        <dbReference type="ChEBI" id="CHEBI:60240"/>
    </ligand>
</feature>
<evidence type="ECO:0000256" key="4">
    <source>
        <dbReference type="ARBA" id="ARBA00011062"/>
    </source>
</evidence>
<reference evidence="11 12" key="1">
    <citation type="journal article" date="2018" name="Arch. Microbiol.">
        <title>New insights into the metabolic potential of the phototrophic purple bacterium Rhodopila globiformis DSM 161(T) from its draft genome sequence and evidence for a vanadium-dependent nitrogenase.</title>
        <authorList>
            <person name="Imhoff J.F."/>
            <person name="Rahn T."/>
            <person name="Kunzel S."/>
            <person name="Neulinger S.C."/>
        </authorList>
    </citation>
    <scope>NUCLEOTIDE SEQUENCE [LARGE SCALE GENOMIC DNA]</scope>
    <source>
        <strain evidence="11 12">DSM 16996</strain>
    </source>
</reference>
<dbReference type="Proteomes" id="UP000239089">
    <property type="component" value="Unassembled WGS sequence"/>
</dbReference>
<keyword evidence="5 9" id="KW-0963">Cytoplasm</keyword>
<dbReference type="RefSeq" id="WP_104505861.1">
    <property type="nucleotide sequence ID" value="NZ_JACIGC010000001.1"/>
</dbReference>
<evidence type="ECO:0000256" key="1">
    <source>
        <dbReference type="ARBA" id="ARBA00000815"/>
    </source>
</evidence>
<dbReference type="Gene3D" id="3.40.1210.10">
    <property type="entry name" value="Survival protein SurE-like phosphatase/nucleotidase"/>
    <property type="match status" value="1"/>
</dbReference>
<dbReference type="HAMAP" id="MF_00060">
    <property type="entry name" value="SurE"/>
    <property type="match status" value="1"/>
</dbReference>
<dbReference type="GO" id="GO:0008254">
    <property type="term" value="F:3'-nucleotidase activity"/>
    <property type="evidence" value="ECO:0007669"/>
    <property type="project" value="TreeGrafter"/>
</dbReference>
<dbReference type="GO" id="GO:0004309">
    <property type="term" value="F:exopolyphosphatase activity"/>
    <property type="evidence" value="ECO:0007669"/>
    <property type="project" value="TreeGrafter"/>
</dbReference>
<evidence type="ECO:0000256" key="5">
    <source>
        <dbReference type="ARBA" id="ARBA00022490"/>
    </source>
</evidence>
<dbReference type="InterPro" id="IPR002828">
    <property type="entry name" value="SurE-like_Pase/nucleotidase"/>
</dbReference>
<organism evidence="11 12">
    <name type="scientific">Rhodoblastus sphagnicola</name>
    <dbReference type="NCBI Taxonomy" id="333368"/>
    <lineage>
        <taxon>Bacteria</taxon>
        <taxon>Pseudomonadati</taxon>
        <taxon>Pseudomonadota</taxon>
        <taxon>Alphaproteobacteria</taxon>
        <taxon>Hyphomicrobiales</taxon>
        <taxon>Rhodoblastaceae</taxon>
        <taxon>Rhodoblastus</taxon>
    </lineage>
</organism>
<evidence type="ECO:0000256" key="6">
    <source>
        <dbReference type="ARBA" id="ARBA00022723"/>
    </source>
</evidence>
<evidence type="ECO:0000256" key="8">
    <source>
        <dbReference type="ARBA" id="ARBA00022801"/>
    </source>
</evidence>
<comment type="function">
    <text evidence="9">Nucleotidase that shows phosphatase activity on nucleoside 5'-monophosphates.</text>
</comment>
<dbReference type="NCBIfam" id="NF001490">
    <property type="entry name" value="PRK00346.1-4"/>
    <property type="match status" value="1"/>
</dbReference>
<comment type="similarity">
    <text evidence="4 9">Belongs to the SurE nucleotidase family.</text>
</comment>
<dbReference type="OrthoDB" id="9780815at2"/>
<dbReference type="EMBL" id="NHSJ01000003">
    <property type="protein sequence ID" value="PPQ34115.1"/>
    <property type="molecule type" value="Genomic_DNA"/>
</dbReference>
<dbReference type="PANTHER" id="PTHR30457:SF12">
    <property type="entry name" value="5'_3'-NUCLEOTIDASE SURE"/>
    <property type="match status" value="1"/>
</dbReference>
<dbReference type="EC" id="3.1.3.5" evidence="9"/>
<evidence type="ECO:0000256" key="2">
    <source>
        <dbReference type="ARBA" id="ARBA00001946"/>
    </source>
</evidence>
<comment type="cofactor">
    <cofactor evidence="2">
        <name>Mg(2+)</name>
        <dbReference type="ChEBI" id="CHEBI:18420"/>
    </cofactor>
</comment>
<dbReference type="GO" id="GO:0008253">
    <property type="term" value="F:5'-nucleotidase activity"/>
    <property type="evidence" value="ECO:0007669"/>
    <property type="project" value="UniProtKB-UniRule"/>
</dbReference>
<comment type="cofactor">
    <cofactor evidence="9">
        <name>a divalent metal cation</name>
        <dbReference type="ChEBI" id="CHEBI:60240"/>
    </cofactor>
    <text evidence="9">Binds 1 divalent metal cation per subunit.</text>
</comment>
<keyword evidence="6 9" id="KW-0479">Metal-binding</keyword>
<protein>
    <recommendedName>
        <fullName evidence="9">5'-nucleotidase SurE</fullName>
        <ecNumber evidence="9">3.1.3.5</ecNumber>
    </recommendedName>
    <alternativeName>
        <fullName evidence="9">Nucleoside 5'-monophosphate phosphohydrolase</fullName>
    </alternativeName>
</protein>
<comment type="caution">
    <text evidence="11">The sequence shown here is derived from an EMBL/GenBank/DDBJ whole genome shotgun (WGS) entry which is preliminary data.</text>
</comment>
<dbReference type="FunFam" id="3.40.1210.10:FF:000001">
    <property type="entry name" value="5'/3'-nucleotidase SurE"/>
    <property type="match status" value="1"/>
</dbReference>
<comment type="subcellular location">
    <subcellularLocation>
        <location evidence="3 9">Cytoplasm</location>
    </subcellularLocation>
</comment>
<proteinExistence type="inferred from homology"/>
<name>A0A2S6NHJ1_9HYPH</name>
<evidence type="ECO:0000256" key="3">
    <source>
        <dbReference type="ARBA" id="ARBA00004496"/>
    </source>
</evidence>
<dbReference type="InterPro" id="IPR036523">
    <property type="entry name" value="SurE-like_sf"/>
</dbReference>
<sequence length="250" mass="27061">MRILITNDDGIHAPGLAVLERIARSLSEDVVVVAPESDQSGVAHSLSLSDPLRLRKVSDNHFAVKGTPTDCIIMGVRKIMVDNPPDLILSGVNRGQNVAEDVTYSGTIAGAMEGTLLGFPSIALSQCYVGENSFWPCTETHAAPLIEKIVARGFPPGVLINLNFPACTPEEVQGVSLARQGRREQELMKIEGRRDGRGNPYYWIAFERPTFIAGKGTDLEAVAQNRISVTPLRLDLTDEPALAHFASLFG</sequence>
<keyword evidence="12" id="KW-1185">Reference proteome</keyword>
<dbReference type="InterPro" id="IPR030048">
    <property type="entry name" value="SurE"/>
</dbReference>
<dbReference type="GO" id="GO:0005737">
    <property type="term" value="C:cytoplasm"/>
    <property type="evidence" value="ECO:0007669"/>
    <property type="project" value="UniProtKB-SubCell"/>
</dbReference>
<accession>A0A2S6NHJ1</accession>
<dbReference type="Pfam" id="PF01975">
    <property type="entry name" value="SurE"/>
    <property type="match status" value="1"/>
</dbReference>
<keyword evidence="8 9" id="KW-0378">Hydrolase</keyword>
<feature type="binding site" evidence="9">
    <location>
        <position position="93"/>
    </location>
    <ligand>
        <name>a divalent metal cation</name>
        <dbReference type="ChEBI" id="CHEBI:60240"/>
    </ligand>
</feature>
<dbReference type="NCBIfam" id="TIGR00087">
    <property type="entry name" value="surE"/>
    <property type="match status" value="1"/>
</dbReference>
<evidence type="ECO:0000313" key="12">
    <source>
        <dbReference type="Proteomes" id="UP000239089"/>
    </source>
</evidence>
<dbReference type="AlphaFoldDB" id="A0A2S6NHJ1"/>
<keyword evidence="7 9" id="KW-0547">Nucleotide-binding</keyword>
<evidence type="ECO:0000256" key="9">
    <source>
        <dbReference type="HAMAP-Rule" id="MF_00060"/>
    </source>
</evidence>
<evidence type="ECO:0000256" key="7">
    <source>
        <dbReference type="ARBA" id="ARBA00022741"/>
    </source>
</evidence>